<keyword evidence="3" id="KW-1185">Reference proteome</keyword>
<evidence type="ECO:0000313" key="2">
    <source>
        <dbReference type="EMBL" id="KAL2062083.1"/>
    </source>
</evidence>
<feature type="region of interest" description="Disordered" evidence="1">
    <location>
        <begin position="110"/>
        <end position="132"/>
    </location>
</feature>
<dbReference type="Proteomes" id="UP001595075">
    <property type="component" value="Unassembled WGS sequence"/>
</dbReference>
<comment type="caution">
    <text evidence="2">The sequence shown here is derived from an EMBL/GenBank/DDBJ whole genome shotgun (WGS) entry which is preliminary data.</text>
</comment>
<feature type="region of interest" description="Disordered" evidence="1">
    <location>
        <begin position="193"/>
        <end position="231"/>
    </location>
</feature>
<name>A0ABR4BWR1_9HELO</name>
<evidence type="ECO:0000256" key="1">
    <source>
        <dbReference type="SAM" id="MobiDB-lite"/>
    </source>
</evidence>
<organism evidence="2 3">
    <name type="scientific">Oculimacula yallundae</name>
    <dbReference type="NCBI Taxonomy" id="86028"/>
    <lineage>
        <taxon>Eukaryota</taxon>
        <taxon>Fungi</taxon>
        <taxon>Dikarya</taxon>
        <taxon>Ascomycota</taxon>
        <taxon>Pezizomycotina</taxon>
        <taxon>Leotiomycetes</taxon>
        <taxon>Helotiales</taxon>
        <taxon>Ploettnerulaceae</taxon>
        <taxon>Oculimacula</taxon>
    </lineage>
</organism>
<sequence length="526" mass="57788">MDARDTSSRRYVGQRSARPNRQTIPIRNANHTTPPAHQPTPPSQAERSHGGRINYPLPIAKELQERALELYIKYLDAELKQKLEKSHNLTVPGRGDQSVVSSQFTESVVSFGDEDEEPTSPANGNGKTEGETAFDGKKVIQRKRKPLSPTARAKAALIRHLVSCYVCKERRVKCSLDHHDIACLEELRAQRDAAPRPKLNNVSASSASGSSQQTATSLHADSFGPGPSISQSQSLMGIGGDMNATPDIYTSHLDVQSPGGMAYDEITLDTPLSGSLVVADRRAGELEFTAYSSYREGQMLVLGAQRRGYFSCQYQHLSDGLCLEVCPTIEDLYAHFHSAHFAFQRIDDPYRNVCESCCSFNDSIVGLCAGCRVGQIQVLVHGSFISREIQVQSPNIDMNFVDFTFQRQGHEAYAQGFAAEMTSWTPTTTATIFSEAYATDNIDPSLYGYTNTDTRSNSNLNINANTSTQAIANMNGNIYDFDTSFDSYPNTHATPESDLFDVLSHASFSQGMSPVGPAGEEEWRAH</sequence>
<accession>A0ABR4BWR1</accession>
<evidence type="ECO:0000313" key="3">
    <source>
        <dbReference type="Proteomes" id="UP001595075"/>
    </source>
</evidence>
<protein>
    <recommendedName>
        <fullName evidence="4">C2H2-type domain-containing protein</fullName>
    </recommendedName>
</protein>
<feature type="region of interest" description="Disordered" evidence="1">
    <location>
        <begin position="1"/>
        <end position="52"/>
    </location>
</feature>
<reference evidence="2 3" key="1">
    <citation type="journal article" date="2024" name="Commun. Biol.">
        <title>Comparative genomic analysis of thermophilic fungi reveals convergent evolutionary adaptations and gene losses.</title>
        <authorList>
            <person name="Steindorff A.S."/>
            <person name="Aguilar-Pontes M.V."/>
            <person name="Robinson A.J."/>
            <person name="Andreopoulos B."/>
            <person name="LaButti K."/>
            <person name="Kuo A."/>
            <person name="Mondo S."/>
            <person name="Riley R."/>
            <person name="Otillar R."/>
            <person name="Haridas S."/>
            <person name="Lipzen A."/>
            <person name="Grimwood J."/>
            <person name="Schmutz J."/>
            <person name="Clum A."/>
            <person name="Reid I.D."/>
            <person name="Moisan M.C."/>
            <person name="Butler G."/>
            <person name="Nguyen T.T.M."/>
            <person name="Dewar K."/>
            <person name="Conant G."/>
            <person name="Drula E."/>
            <person name="Henrissat B."/>
            <person name="Hansel C."/>
            <person name="Singer S."/>
            <person name="Hutchinson M.I."/>
            <person name="de Vries R.P."/>
            <person name="Natvig D.O."/>
            <person name="Powell A.J."/>
            <person name="Tsang A."/>
            <person name="Grigoriev I.V."/>
        </authorList>
    </citation>
    <scope>NUCLEOTIDE SEQUENCE [LARGE SCALE GENOMIC DNA]</scope>
    <source>
        <strain evidence="2 3">CBS 494.80</strain>
    </source>
</reference>
<gene>
    <name evidence="2" type="ORF">VTL71DRAFT_6349</name>
</gene>
<proteinExistence type="predicted"/>
<evidence type="ECO:0008006" key="4">
    <source>
        <dbReference type="Google" id="ProtNLM"/>
    </source>
</evidence>
<dbReference type="EMBL" id="JAZHXI010000017">
    <property type="protein sequence ID" value="KAL2062083.1"/>
    <property type="molecule type" value="Genomic_DNA"/>
</dbReference>
<feature type="compositionally biased region" description="Low complexity" evidence="1">
    <location>
        <begin position="203"/>
        <end position="217"/>
    </location>
</feature>